<feature type="transmembrane region" description="Helical" evidence="7">
    <location>
        <begin position="288"/>
        <end position="307"/>
    </location>
</feature>
<feature type="transmembrane region" description="Helical" evidence="7">
    <location>
        <begin position="56"/>
        <end position="79"/>
    </location>
</feature>
<dbReference type="PANTHER" id="PTHR23510:SF3">
    <property type="entry name" value="MAJOR FACILITATOR SUPERFAMILY DOMAIN-CONTAINING PROTEIN 8"/>
    <property type="match status" value="1"/>
</dbReference>
<evidence type="ECO:0000256" key="1">
    <source>
        <dbReference type="ARBA" id="ARBA00004127"/>
    </source>
</evidence>
<feature type="transmembrane region" description="Helical" evidence="7">
    <location>
        <begin position="99"/>
        <end position="119"/>
    </location>
</feature>
<dbReference type="PANTHER" id="PTHR23510">
    <property type="entry name" value="INNER MEMBRANE TRANSPORT PROTEIN YAJR"/>
    <property type="match status" value="1"/>
</dbReference>
<proteinExistence type="predicted"/>
<feature type="region of interest" description="Disordered" evidence="6">
    <location>
        <begin position="317"/>
        <end position="342"/>
    </location>
</feature>
<keyword evidence="2" id="KW-0813">Transport</keyword>
<name>A0A914E1Y0_9BILA</name>
<dbReference type="Gene3D" id="1.20.1250.20">
    <property type="entry name" value="MFS general substrate transporter like domains"/>
    <property type="match status" value="1"/>
</dbReference>
<evidence type="ECO:0000256" key="4">
    <source>
        <dbReference type="ARBA" id="ARBA00022989"/>
    </source>
</evidence>
<dbReference type="WBParaSite" id="ACRNAN_scaffold5140.g19621.t1">
    <property type="protein sequence ID" value="ACRNAN_scaffold5140.g19621.t1"/>
    <property type="gene ID" value="ACRNAN_scaffold5140.g19621"/>
</dbReference>
<organism evidence="8 9">
    <name type="scientific">Acrobeloides nanus</name>
    <dbReference type="NCBI Taxonomy" id="290746"/>
    <lineage>
        <taxon>Eukaryota</taxon>
        <taxon>Metazoa</taxon>
        <taxon>Ecdysozoa</taxon>
        <taxon>Nematoda</taxon>
        <taxon>Chromadorea</taxon>
        <taxon>Rhabditida</taxon>
        <taxon>Tylenchina</taxon>
        <taxon>Cephalobomorpha</taxon>
        <taxon>Cephaloboidea</taxon>
        <taxon>Cephalobidae</taxon>
        <taxon>Acrobeloides</taxon>
    </lineage>
</organism>
<dbReference type="Proteomes" id="UP000887540">
    <property type="component" value="Unplaced"/>
</dbReference>
<accession>A0A914E1Y0</accession>
<evidence type="ECO:0000313" key="9">
    <source>
        <dbReference type="WBParaSite" id="ACRNAN_scaffold5140.g19621.t1"/>
    </source>
</evidence>
<dbReference type="AlphaFoldDB" id="A0A914E1Y0"/>
<feature type="transmembrane region" description="Helical" evidence="7">
    <location>
        <begin position="140"/>
        <end position="159"/>
    </location>
</feature>
<feature type="transmembrane region" description="Helical" evidence="7">
    <location>
        <begin position="20"/>
        <end position="44"/>
    </location>
</feature>
<keyword evidence="8" id="KW-1185">Reference proteome</keyword>
<dbReference type="InterPro" id="IPR036259">
    <property type="entry name" value="MFS_trans_sf"/>
</dbReference>
<sequence length="342" mass="38770">MMISNLIYIGMEFFPQKDRRYIMLAARSLIGLAAGNIAVMRAYSSSAAVAKDRPRTVIMTSAAFTFGITFGPAIPVVFSPLGYPGWKIFEHLHFDMYTAPAWMSLVNNILSLILLYTIFQEVYAEVESNSGDSLITEPKLNKLAAFICILTRFSIYFVFTNNEAIGSIFSMAMYNWSNSQAVKYYGLIHLAHSGINFLSDMFFVVWFGQFLSKRRLERITTMIGLSLLIFFHIITFPWSFWPNKLEYSIKRNSRQGTMTGILFMAGSIARTIGPIIVSFLFDHYGPEATWGMQILVMGVTILIWVIFYRKIAPFDESGSNSQLEKKGSMESSKTDTISIDRL</sequence>
<keyword evidence="5 7" id="KW-0472">Membrane</keyword>
<feature type="transmembrane region" description="Helical" evidence="7">
    <location>
        <begin position="219"/>
        <end position="241"/>
    </location>
</feature>
<evidence type="ECO:0000256" key="6">
    <source>
        <dbReference type="SAM" id="MobiDB-lite"/>
    </source>
</evidence>
<protein>
    <submittedName>
        <fullName evidence="9">Major facilitator superfamily (MFS) profile domain-containing protein</fullName>
    </submittedName>
</protein>
<feature type="transmembrane region" description="Helical" evidence="7">
    <location>
        <begin position="184"/>
        <end position="207"/>
    </location>
</feature>
<evidence type="ECO:0000313" key="8">
    <source>
        <dbReference type="Proteomes" id="UP000887540"/>
    </source>
</evidence>
<comment type="subcellular location">
    <subcellularLocation>
        <location evidence="1">Endomembrane system</location>
        <topology evidence="1">Multi-pass membrane protein</topology>
    </subcellularLocation>
</comment>
<evidence type="ECO:0000256" key="3">
    <source>
        <dbReference type="ARBA" id="ARBA00022692"/>
    </source>
</evidence>
<feature type="compositionally biased region" description="Polar residues" evidence="6">
    <location>
        <begin position="329"/>
        <end position="342"/>
    </location>
</feature>
<feature type="transmembrane region" description="Helical" evidence="7">
    <location>
        <begin position="261"/>
        <end position="281"/>
    </location>
</feature>
<keyword evidence="4 7" id="KW-1133">Transmembrane helix</keyword>
<evidence type="ECO:0000256" key="7">
    <source>
        <dbReference type="SAM" id="Phobius"/>
    </source>
</evidence>
<dbReference type="SUPFAM" id="SSF103473">
    <property type="entry name" value="MFS general substrate transporter"/>
    <property type="match status" value="1"/>
</dbReference>
<evidence type="ECO:0000256" key="5">
    <source>
        <dbReference type="ARBA" id="ARBA00023136"/>
    </source>
</evidence>
<reference evidence="9" key="1">
    <citation type="submission" date="2022-11" db="UniProtKB">
        <authorList>
            <consortium name="WormBaseParasite"/>
        </authorList>
    </citation>
    <scope>IDENTIFICATION</scope>
</reference>
<keyword evidence="3 7" id="KW-0812">Transmembrane</keyword>
<dbReference type="GO" id="GO:0005765">
    <property type="term" value="C:lysosomal membrane"/>
    <property type="evidence" value="ECO:0007669"/>
    <property type="project" value="TreeGrafter"/>
</dbReference>
<dbReference type="InterPro" id="IPR051068">
    <property type="entry name" value="MFS_Domain-Containing_Protein"/>
</dbReference>
<evidence type="ECO:0000256" key="2">
    <source>
        <dbReference type="ARBA" id="ARBA00022448"/>
    </source>
</evidence>